<evidence type="ECO:0000256" key="1">
    <source>
        <dbReference type="SAM" id="Phobius"/>
    </source>
</evidence>
<feature type="transmembrane region" description="Helical" evidence="1">
    <location>
        <begin position="6"/>
        <end position="24"/>
    </location>
</feature>
<name>A0A7V2AVS5_UNCEI</name>
<accession>A0A7V2AVS5</accession>
<reference evidence="2" key="1">
    <citation type="journal article" date="2020" name="mSystems">
        <title>Genome- and Community-Level Interaction Insights into Carbon Utilization and Element Cycling Functions of Hydrothermarchaeota in Hydrothermal Sediment.</title>
        <authorList>
            <person name="Zhou Z."/>
            <person name="Liu Y."/>
            <person name="Xu W."/>
            <person name="Pan J."/>
            <person name="Luo Z.H."/>
            <person name="Li M."/>
        </authorList>
    </citation>
    <scope>NUCLEOTIDE SEQUENCE [LARGE SCALE GENOMIC DNA]</scope>
    <source>
        <strain evidence="2">SpSt-1233</strain>
    </source>
</reference>
<keyword evidence="1" id="KW-0812">Transmembrane</keyword>
<feature type="transmembrane region" description="Helical" evidence="1">
    <location>
        <begin position="62"/>
        <end position="84"/>
    </location>
</feature>
<keyword evidence="1" id="KW-0472">Membrane</keyword>
<sequence>MFVSDLLLAAGTAILLTVIFAIWLGRRGPWAKISVFFLVVFLASWAAGKYMDPIGPPIVGSYWLPFMLFGLVIALLMAASMPFTTPSVRRNTRDESEEGVETQQAVFNAFFWILLILLLALIIAAYF</sequence>
<dbReference type="AlphaFoldDB" id="A0A7V2AVS5"/>
<gene>
    <name evidence="2" type="ORF">ENO08_06720</name>
</gene>
<dbReference type="Proteomes" id="UP000886069">
    <property type="component" value="Unassembled WGS sequence"/>
</dbReference>
<dbReference type="EMBL" id="DSEC01000477">
    <property type="protein sequence ID" value="HER44136.1"/>
    <property type="molecule type" value="Genomic_DNA"/>
</dbReference>
<organism evidence="2">
    <name type="scientific">Eiseniibacteriota bacterium</name>
    <dbReference type="NCBI Taxonomy" id="2212470"/>
    <lineage>
        <taxon>Bacteria</taxon>
        <taxon>Candidatus Eiseniibacteriota</taxon>
    </lineage>
</organism>
<evidence type="ECO:0000313" key="2">
    <source>
        <dbReference type="EMBL" id="HER44136.1"/>
    </source>
</evidence>
<protein>
    <submittedName>
        <fullName evidence="2">Uncharacterized protein</fullName>
    </submittedName>
</protein>
<feature type="transmembrane region" description="Helical" evidence="1">
    <location>
        <begin position="105"/>
        <end position="126"/>
    </location>
</feature>
<comment type="caution">
    <text evidence="2">The sequence shown here is derived from an EMBL/GenBank/DDBJ whole genome shotgun (WGS) entry which is preliminary data.</text>
</comment>
<proteinExistence type="predicted"/>
<feature type="transmembrane region" description="Helical" evidence="1">
    <location>
        <begin position="31"/>
        <end position="50"/>
    </location>
</feature>
<keyword evidence="1" id="KW-1133">Transmembrane helix</keyword>